<sequence>MSSRATTFRLATRGSDLALRQTGAIRDALESRRHEVELLEVETTGDELRDELIHRLGKTGAFVHSLDERVRAGEADAAVHSLKDVPTEDREGLTVAAVPERAPANDVLVTPDGTDLDDLPEGATVGTSSLRRRAQLLAERPDLDVQPLRGNVDTRVEKLLAPTLKAEYTARLDAQESEETTENGDDETKATGQTFEQSFDDWFNGLAEIERKATAREVDTEYDAIVLAEAGLDRLGLTHHLDFQALPDEQFVPSPGQGVVAVVAEEGEAAEAIRDIIDDARTRVEATVERTILETLGGGCVAPIGVRAVFQGRVVTTTVRVLAPDGTEEIADRRALPVEDHVDAARELGEDLADRGADEVIERAKEMAEADDT</sequence>
<dbReference type="Gene3D" id="3.40.190.10">
    <property type="entry name" value="Periplasmic binding protein-like II"/>
    <property type="match status" value="1"/>
</dbReference>
<evidence type="ECO:0000256" key="1">
    <source>
        <dbReference type="ARBA" id="ARBA00001916"/>
    </source>
</evidence>
<dbReference type="PROSITE" id="PS00533">
    <property type="entry name" value="PORPHOBILINOGEN_DEAM"/>
    <property type="match status" value="1"/>
</dbReference>
<reference evidence="9 10" key="1">
    <citation type="journal article" date="2009" name="Stand. Genomic Sci.">
        <title>Complete genome sequence of Halorhabdus utahensis type strain (AX-2).</title>
        <authorList>
            <person name="Anderson I."/>
            <person name="Tindall B.J."/>
            <person name="Pomrenke H."/>
            <person name="Goker M."/>
            <person name="Lapidus A."/>
            <person name="Nolan M."/>
            <person name="Copeland A."/>
            <person name="Glavina Del Rio T."/>
            <person name="Chen F."/>
            <person name="Tice H."/>
            <person name="Cheng J.F."/>
            <person name="Lucas S."/>
            <person name="Chertkov O."/>
            <person name="Bruce D."/>
            <person name="Brettin T."/>
            <person name="Detter J.C."/>
            <person name="Han C."/>
            <person name="Goodwin L."/>
            <person name="Land M."/>
            <person name="Hauser L."/>
            <person name="Chang Y.J."/>
            <person name="Jeffries C.D."/>
            <person name="Pitluck S."/>
            <person name="Pati A."/>
            <person name="Mavromatis K."/>
            <person name="Ivanova N."/>
            <person name="Ovchinnikova G."/>
            <person name="Chen A."/>
            <person name="Palaniappan K."/>
            <person name="Chain P."/>
            <person name="Rohde M."/>
            <person name="Bristow J."/>
            <person name="Eisen J.A."/>
            <person name="Markowitz V."/>
            <person name="Hugenholtz P."/>
            <person name="Kyrpides N.C."/>
            <person name="Klenk H.P."/>
        </authorList>
    </citation>
    <scope>NUCLEOTIDE SEQUENCE [LARGE SCALE GENOMIC DNA]</scope>
    <source>
        <strain evidence="10">DSM 12940 / JCM 11049 / AX-2</strain>
    </source>
</reference>
<dbReference type="PRINTS" id="PR00151">
    <property type="entry name" value="PORPHBDMNASE"/>
</dbReference>
<dbReference type="PIRSF" id="PIRSF001438">
    <property type="entry name" value="4pyrrol_synth_OHMeBilane_synth"/>
    <property type="match status" value="1"/>
</dbReference>
<dbReference type="Gene3D" id="3.30.160.40">
    <property type="entry name" value="Porphobilinogen deaminase, C-terminal domain"/>
    <property type="match status" value="1"/>
</dbReference>
<dbReference type="InterPro" id="IPR022419">
    <property type="entry name" value="Porphobilin_deaminase_cofac_BS"/>
</dbReference>
<keyword evidence="4" id="KW-0627">Porphyrin biosynthesis</keyword>
<dbReference type="SUPFAM" id="SSF54782">
    <property type="entry name" value="Porphobilinogen deaminase (hydroxymethylbilane synthase), C-terminal domain"/>
    <property type="match status" value="1"/>
</dbReference>
<comment type="similarity">
    <text evidence="2">Belongs to the HMBS family.</text>
</comment>
<evidence type="ECO:0000256" key="5">
    <source>
        <dbReference type="NCBIfam" id="TIGR00212"/>
    </source>
</evidence>
<dbReference type="NCBIfam" id="TIGR00212">
    <property type="entry name" value="hemC"/>
    <property type="match status" value="1"/>
</dbReference>
<dbReference type="PANTHER" id="PTHR11557">
    <property type="entry name" value="PORPHOBILINOGEN DEAMINASE"/>
    <property type="match status" value="1"/>
</dbReference>
<feature type="compositionally biased region" description="Acidic residues" evidence="6">
    <location>
        <begin position="175"/>
        <end position="185"/>
    </location>
</feature>
<evidence type="ECO:0000259" key="7">
    <source>
        <dbReference type="Pfam" id="PF01379"/>
    </source>
</evidence>
<dbReference type="GO" id="GO:0006783">
    <property type="term" value="P:heme biosynthetic process"/>
    <property type="evidence" value="ECO:0007669"/>
    <property type="project" value="TreeGrafter"/>
</dbReference>
<dbReference type="RefSeq" id="WP_015788687.1">
    <property type="nucleotide sequence ID" value="NC_013158.1"/>
</dbReference>
<dbReference type="Proteomes" id="UP000002071">
    <property type="component" value="Chromosome"/>
</dbReference>
<evidence type="ECO:0000256" key="6">
    <source>
        <dbReference type="SAM" id="MobiDB-lite"/>
    </source>
</evidence>
<dbReference type="SUPFAM" id="SSF53850">
    <property type="entry name" value="Periplasmic binding protein-like II"/>
    <property type="match status" value="2"/>
</dbReference>
<proteinExistence type="inferred from homology"/>
<dbReference type="Pfam" id="PF03900">
    <property type="entry name" value="Porphobil_deamC"/>
    <property type="match status" value="1"/>
</dbReference>
<dbReference type="InterPro" id="IPR000860">
    <property type="entry name" value="HemC"/>
</dbReference>
<dbReference type="Pfam" id="PF01379">
    <property type="entry name" value="Porphobil_deam"/>
    <property type="match status" value="2"/>
</dbReference>
<evidence type="ECO:0000256" key="2">
    <source>
        <dbReference type="ARBA" id="ARBA00005638"/>
    </source>
</evidence>
<dbReference type="InterPro" id="IPR022417">
    <property type="entry name" value="Porphobilin_deaminase_N"/>
</dbReference>
<dbReference type="AlphaFoldDB" id="C7NUU7"/>
<dbReference type="EMBL" id="CP001687">
    <property type="protein sequence ID" value="ACV11110.1"/>
    <property type="molecule type" value="Genomic_DNA"/>
</dbReference>
<organism evidence="9 10">
    <name type="scientific">Halorhabdus utahensis (strain DSM 12940 / JCM 11049 / AX-2)</name>
    <dbReference type="NCBI Taxonomy" id="519442"/>
    <lineage>
        <taxon>Archaea</taxon>
        <taxon>Methanobacteriati</taxon>
        <taxon>Methanobacteriota</taxon>
        <taxon>Stenosarchaea group</taxon>
        <taxon>Halobacteria</taxon>
        <taxon>Halobacteriales</taxon>
        <taxon>Haloarculaceae</taxon>
        <taxon>Halorhabdus</taxon>
    </lineage>
</organism>
<dbReference type="InterPro" id="IPR036803">
    <property type="entry name" value="Porphobilinogen_deaminase_C_sf"/>
</dbReference>
<evidence type="ECO:0000259" key="8">
    <source>
        <dbReference type="Pfam" id="PF03900"/>
    </source>
</evidence>
<evidence type="ECO:0000313" key="9">
    <source>
        <dbReference type="EMBL" id="ACV11110.1"/>
    </source>
</evidence>
<dbReference type="OrthoDB" id="8042at2157"/>
<evidence type="ECO:0000256" key="3">
    <source>
        <dbReference type="ARBA" id="ARBA00022679"/>
    </source>
</evidence>
<dbReference type="GeneID" id="8383200"/>
<feature type="domain" description="Porphobilinogen deaminase N-terminal" evidence="7">
    <location>
        <begin position="218"/>
        <end position="268"/>
    </location>
</feature>
<comment type="cofactor">
    <cofactor evidence="1">
        <name>dipyrromethane</name>
        <dbReference type="ChEBI" id="CHEBI:60342"/>
    </cofactor>
</comment>
<dbReference type="STRING" id="519442.Huta_0927"/>
<feature type="domain" description="Porphobilinogen deaminase N-terminal" evidence="7">
    <location>
        <begin position="9"/>
        <end position="165"/>
    </location>
</feature>
<dbReference type="HOGENOM" id="CLU_019704_1_0_2"/>
<feature type="domain" description="Porphobilinogen deaminase C-terminal" evidence="8">
    <location>
        <begin position="285"/>
        <end position="354"/>
    </location>
</feature>
<dbReference type="eggNOG" id="arCOG04299">
    <property type="taxonomic scope" value="Archaea"/>
</dbReference>
<dbReference type="GO" id="GO:0005737">
    <property type="term" value="C:cytoplasm"/>
    <property type="evidence" value="ECO:0007669"/>
    <property type="project" value="UniProtKB-UniRule"/>
</dbReference>
<accession>C7NUU7</accession>
<keyword evidence="3 9" id="KW-0808">Transferase</keyword>
<protein>
    <recommendedName>
        <fullName evidence="5">Hydroxymethylbilane synthase</fullName>
        <ecNumber evidence="5">2.5.1.61</ecNumber>
    </recommendedName>
</protein>
<evidence type="ECO:0000313" key="10">
    <source>
        <dbReference type="Proteomes" id="UP000002071"/>
    </source>
</evidence>
<dbReference type="EC" id="2.5.1.61" evidence="5"/>
<keyword evidence="10" id="KW-1185">Reference proteome</keyword>
<name>C7NUU7_HALUD</name>
<evidence type="ECO:0000256" key="4">
    <source>
        <dbReference type="ARBA" id="ARBA00023244"/>
    </source>
</evidence>
<dbReference type="PANTHER" id="PTHR11557:SF0">
    <property type="entry name" value="PORPHOBILINOGEN DEAMINASE"/>
    <property type="match status" value="1"/>
</dbReference>
<feature type="region of interest" description="Disordered" evidence="6">
    <location>
        <begin position="170"/>
        <end position="190"/>
    </location>
</feature>
<dbReference type="KEGG" id="hut:Huta_0927"/>
<dbReference type="GO" id="GO:0004418">
    <property type="term" value="F:hydroxymethylbilane synthase activity"/>
    <property type="evidence" value="ECO:0007669"/>
    <property type="project" value="UniProtKB-UniRule"/>
</dbReference>
<gene>
    <name evidence="9" type="ordered locus">Huta_0927</name>
</gene>
<dbReference type="InterPro" id="IPR022418">
    <property type="entry name" value="Porphobilinogen_deaminase_C"/>
</dbReference>